<comment type="caution">
    <text evidence="2">The sequence shown here is derived from an EMBL/GenBank/DDBJ whole genome shotgun (WGS) entry which is preliminary data.</text>
</comment>
<evidence type="ECO:0000313" key="4">
    <source>
        <dbReference type="Proteomes" id="UP000321723"/>
    </source>
</evidence>
<gene>
    <name evidence="2" type="ORF">CHO01_22740</name>
    <name evidence="3" type="ORF">HNR08_003340</name>
</gene>
<dbReference type="Proteomes" id="UP000321723">
    <property type="component" value="Unassembled WGS sequence"/>
</dbReference>
<evidence type="ECO:0000313" key="3">
    <source>
        <dbReference type="EMBL" id="MBB5474604.1"/>
    </source>
</evidence>
<dbReference type="EMBL" id="JACHDN010000001">
    <property type="protein sequence ID" value="MBB5474604.1"/>
    <property type="molecule type" value="Genomic_DNA"/>
</dbReference>
<proteinExistence type="predicted"/>
<feature type="region of interest" description="Disordered" evidence="1">
    <location>
        <begin position="35"/>
        <end position="58"/>
    </location>
</feature>
<evidence type="ECO:0000256" key="1">
    <source>
        <dbReference type="SAM" id="MobiDB-lite"/>
    </source>
</evidence>
<dbReference type="EMBL" id="BJVQ01000031">
    <property type="protein sequence ID" value="GEL47158.1"/>
    <property type="molecule type" value="Genomic_DNA"/>
</dbReference>
<protein>
    <submittedName>
        <fullName evidence="2">Uncharacterized protein</fullName>
    </submittedName>
</protein>
<dbReference type="RefSeq" id="WP_146838020.1">
    <property type="nucleotide sequence ID" value="NZ_BJVQ01000031.1"/>
</dbReference>
<dbReference type="Proteomes" id="UP000564629">
    <property type="component" value="Unassembled WGS sequence"/>
</dbReference>
<accession>A0A511FH35</accession>
<evidence type="ECO:0000313" key="2">
    <source>
        <dbReference type="EMBL" id="GEL47158.1"/>
    </source>
</evidence>
<reference evidence="3 5" key="2">
    <citation type="submission" date="2020-08" db="EMBL/GenBank/DDBJ databases">
        <title>Sequencing the genomes of 1000 actinobacteria strains.</title>
        <authorList>
            <person name="Klenk H.-P."/>
        </authorList>
    </citation>
    <scope>NUCLEOTIDE SEQUENCE [LARGE SCALE GENOMIC DNA]</scope>
    <source>
        <strain evidence="3 5">DSM 9581</strain>
    </source>
</reference>
<reference evidence="2 4" key="1">
    <citation type="submission" date="2019-07" db="EMBL/GenBank/DDBJ databases">
        <title>Whole genome shotgun sequence of Cellulomonas hominis NBRC 16055.</title>
        <authorList>
            <person name="Hosoyama A."/>
            <person name="Uohara A."/>
            <person name="Ohji S."/>
            <person name="Ichikawa N."/>
        </authorList>
    </citation>
    <scope>NUCLEOTIDE SEQUENCE [LARGE SCALE GENOMIC DNA]</scope>
    <source>
        <strain evidence="2 4">NBRC 16055</strain>
    </source>
</reference>
<keyword evidence="4" id="KW-1185">Reference proteome</keyword>
<sequence length="192" mass="20278">MVGLAVGIYALAHHLSSPTGPVPSFGAPEQLVVPTAAPSRETHAPSTSQLPQAGDVLEEDPGVLPGGLAAIELDDHAWHVLDSSEPLPDVVVQSIAARAVEAADSADPGASALAREEIDAWVYQYLGLHPVLVIPVETYTAAGTSEAWSFWVRDEVMAYMEAPAGKAETVAAAQDWISRHPRSAEFTLVEPR</sequence>
<evidence type="ECO:0000313" key="5">
    <source>
        <dbReference type="Proteomes" id="UP000564629"/>
    </source>
</evidence>
<organism evidence="2 4">
    <name type="scientific">Cellulomonas hominis</name>
    <dbReference type="NCBI Taxonomy" id="156981"/>
    <lineage>
        <taxon>Bacteria</taxon>
        <taxon>Bacillati</taxon>
        <taxon>Actinomycetota</taxon>
        <taxon>Actinomycetes</taxon>
        <taxon>Micrococcales</taxon>
        <taxon>Cellulomonadaceae</taxon>
        <taxon>Cellulomonas</taxon>
    </lineage>
</organism>
<dbReference type="AlphaFoldDB" id="A0A511FH35"/>
<name>A0A511FH35_9CELL</name>